<evidence type="ECO:0000313" key="2">
    <source>
        <dbReference type="Proteomes" id="UP001489719"/>
    </source>
</evidence>
<keyword evidence="2" id="KW-1185">Reference proteome</keyword>
<evidence type="ECO:0000313" key="1">
    <source>
        <dbReference type="EMBL" id="KAK9319013.1"/>
    </source>
</evidence>
<dbReference type="EMBL" id="MU970243">
    <property type="protein sequence ID" value="KAK9319013.1"/>
    <property type="molecule type" value="Genomic_DNA"/>
</dbReference>
<reference evidence="2" key="1">
    <citation type="journal article" date="2024" name="Front. Bioeng. Biotechnol.">
        <title>Genome-scale model development and genomic sequencing of the oleaginous clade Lipomyces.</title>
        <authorList>
            <person name="Czajka J.J."/>
            <person name="Han Y."/>
            <person name="Kim J."/>
            <person name="Mondo S.J."/>
            <person name="Hofstad B.A."/>
            <person name="Robles A."/>
            <person name="Haridas S."/>
            <person name="Riley R."/>
            <person name="LaButti K."/>
            <person name="Pangilinan J."/>
            <person name="Andreopoulos W."/>
            <person name="Lipzen A."/>
            <person name="Yan J."/>
            <person name="Wang M."/>
            <person name="Ng V."/>
            <person name="Grigoriev I.V."/>
            <person name="Spatafora J.W."/>
            <person name="Magnuson J.K."/>
            <person name="Baker S.E."/>
            <person name="Pomraning K.R."/>
        </authorList>
    </citation>
    <scope>NUCLEOTIDE SEQUENCE [LARGE SCALE GENOMIC DNA]</scope>
    <source>
        <strain evidence="2">CBS 10300</strain>
    </source>
</reference>
<proteinExistence type="predicted"/>
<comment type="caution">
    <text evidence="1">The sequence shown here is derived from an EMBL/GenBank/DDBJ whole genome shotgun (WGS) entry which is preliminary data.</text>
</comment>
<gene>
    <name evidence="1" type="ORF">V1517DRAFT_79450</name>
</gene>
<sequence>MLLEAGETVQIESKHSASEFQPVACPCVCLTVALVRLRRVNPSDHRVRMAMLEIKAARMFDQETIASKYDGMSPFQVAVREYVELFTVVCCKLSNNSLASTLSSITRRKHSNLTDIAVIQLILSQPGCCNYVPRQMGSP</sequence>
<accession>A0ACC3TFX8</accession>
<protein>
    <submittedName>
        <fullName evidence="1">Uncharacterized protein</fullName>
    </submittedName>
</protein>
<name>A0ACC3TFX8_9ASCO</name>
<dbReference type="Proteomes" id="UP001489719">
    <property type="component" value="Unassembled WGS sequence"/>
</dbReference>
<organism evidence="1 2">
    <name type="scientific">Lipomyces orientalis</name>
    <dbReference type="NCBI Taxonomy" id="1233043"/>
    <lineage>
        <taxon>Eukaryota</taxon>
        <taxon>Fungi</taxon>
        <taxon>Dikarya</taxon>
        <taxon>Ascomycota</taxon>
        <taxon>Saccharomycotina</taxon>
        <taxon>Lipomycetes</taxon>
        <taxon>Lipomycetales</taxon>
        <taxon>Lipomycetaceae</taxon>
        <taxon>Lipomyces</taxon>
    </lineage>
</organism>